<organism evidence="3 4">
    <name type="scientific">Mycena albidolilacea</name>
    <dbReference type="NCBI Taxonomy" id="1033008"/>
    <lineage>
        <taxon>Eukaryota</taxon>
        <taxon>Fungi</taxon>
        <taxon>Dikarya</taxon>
        <taxon>Basidiomycota</taxon>
        <taxon>Agaricomycotina</taxon>
        <taxon>Agaricomycetes</taxon>
        <taxon>Agaricomycetidae</taxon>
        <taxon>Agaricales</taxon>
        <taxon>Marasmiineae</taxon>
        <taxon>Mycenaceae</taxon>
        <taxon>Mycena</taxon>
    </lineage>
</organism>
<reference evidence="3" key="1">
    <citation type="submission" date="2023-03" db="EMBL/GenBank/DDBJ databases">
        <title>Massive genome expansion in bonnet fungi (Mycena s.s.) driven by repeated elements and novel gene families across ecological guilds.</title>
        <authorList>
            <consortium name="Lawrence Berkeley National Laboratory"/>
            <person name="Harder C.B."/>
            <person name="Miyauchi S."/>
            <person name="Viragh M."/>
            <person name="Kuo A."/>
            <person name="Thoen E."/>
            <person name="Andreopoulos B."/>
            <person name="Lu D."/>
            <person name="Skrede I."/>
            <person name="Drula E."/>
            <person name="Henrissat B."/>
            <person name="Morin E."/>
            <person name="Kohler A."/>
            <person name="Barry K."/>
            <person name="LaButti K."/>
            <person name="Morin E."/>
            <person name="Salamov A."/>
            <person name="Lipzen A."/>
            <person name="Mereny Z."/>
            <person name="Hegedus B."/>
            <person name="Baldrian P."/>
            <person name="Stursova M."/>
            <person name="Weitz H."/>
            <person name="Taylor A."/>
            <person name="Grigoriev I.V."/>
            <person name="Nagy L.G."/>
            <person name="Martin F."/>
            <person name="Kauserud H."/>
        </authorList>
    </citation>
    <scope>NUCLEOTIDE SEQUENCE</scope>
    <source>
        <strain evidence="3">CBHHK002</strain>
    </source>
</reference>
<dbReference type="EMBL" id="JARIHO010000033">
    <property type="protein sequence ID" value="KAJ7334217.1"/>
    <property type="molecule type" value="Genomic_DNA"/>
</dbReference>
<accession>A0AAD6ZQ99</accession>
<name>A0AAD6ZQ99_9AGAR</name>
<evidence type="ECO:0000313" key="3">
    <source>
        <dbReference type="EMBL" id="KAJ7334217.1"/>
    </source>
</evidence>
<dbReference type="SUPFAM" id="SSF56801">
    <property type="entry name" value="Acetyl-CoA synthetase-like"/>
    <property type="match status" value="1"/>
</dbReference>
<keyword evidence="3" id="KW-0436">Ligase</keyword>
<feature type="domain" description="AMP-dependent synthetase/ligase" evidence="1">
    <location>
        <begin position="39"/>
        <end position="402"/>
    </location>
</feature>
<dbReference type="Gene3D" id="3.30.300.30">
    <property type="match status" value="1"/>
</dbReference>
<dbReference type="Proteomes" id="UP001218218">
    <property type="component" value="Unassembled WGS sequence"/>
</dbReference>
<evidence type="ECO:0000259" key="2">
    <source>
        <dbReference type="Pfam" id="PF13193"/>
    </source>
</evidence>
<dbReference type="PANTHER" id="PTHR24096">
    <property type="entry name" value="LONG-CHAIN-FATTY-ACID--COA LIGASE"/>
    <property type="match status" value="1"/>
</dbReference>
<sequence length="549" mass="60609">MSEFSTTRALSRIPPDDVTVEQFILRDEHPSRPVRPQSAPWLVADDTGVEISLQEIQERTTNLANGLHSQFGIGEDDIVLIFSGNHIDYPICMWAVHRLCAIISFELTNQLRQTHATLVIAHYQVLDVARASVREAGIFQRILILGDGEGVHYGHITVGNLMTRSLVTSLTIGRKLEPGESRRKIAFLCASSGTTGKPKIVAISHFAVLAQVLQLATHNRVNEEYASWEEQRYRPGDACLAILPFYHIYGLVVSYALHTQMTIVVVPKFTLVGMLESIRRHKINQLMLVPPQVVLLCKEPIVRTYDLSCVRVILCAAAPLSVELNEQLINLFPNAHIGQAYGSTECTGGVSMWSIRSKRGFNGGELLPGVVARVVKPDGTLCGYNVPGELHIKSPAAALGYFGDEDATKATFVDGWVRTGDQVMIDENFEVVYVRGFQVAPAELEGCILGHSMVADVCVVGMPDSFSGEVPLAFVIPTKDVSSTFQTDPHAISQVKASIMEYVAKLKSPYKHLHRVELVEEIPKNPSGKLLRRILRERAKQLVSHPAKL</sequence>
<gene>
    <name evidence="3" type="ORF">DFH08DRAFT_707770</name>
</gene>
<evidence type="ECO:0000313" key="4">
    <source>
        <dbReference type="Proteomes" id="UP001218218"/>
    </source>
</evidence>
<dbReference type="Pfam" id="PF13193">
    <property type="entry name" value="AMP-binding_C"/>
    <property type="match status" value="1"/>
</dbReference>
<comment type="caution">
    <text evidence="3">The sequence shown here is derived from an EMBL/GenBank/DDBJ whole genome shotgun (WGS) entry which is preliminary data.</text>
</comment>
<dbReference type="InterPro" id="IPR020845">
    <property type="entry name" value="AMP-binding_CS"/>
</dbReference>
<dbReference type="InterPro" id="IPR045851">
    <property type="entry name" value="AMP-bd_C_sf"/>
</dbReference>
<dbReference type="Gene3D" id="3.40.50.12780">
    <property type="entry name" value="N-terminal domain of ligase-like"/>
    <property type="match status" value="1"/>
</dbReference>
<dbReference type="PROSITE" id="PS00455">
    <property type="entry name" value="AMP_BINDING"/>
    <property type="match status" value="1"/>
</dbReference>
<dbReference type="AlphaFoldDB" id="A0AAD6ZQ99"/>
<feature type="domain" description="AMP-binding enzyme C-terminal" evidence="2">
    <location>
        <begin position="443"/>
        <end position="529"/>
    </location>
</feature>
<keyword evidence="4" id="KW-1185">Reference proteome</keyword>
<dbReference type="GO" id="GO:0016405">
    <property type="term" value="F:CoA-ligase activity"/>
    <property type="evidence" value="ECO:0007669"/>
    <property type="project" value="TreeGrafter"/>
</dbReference>
<dbReference type="InterPro" id="IPR025110">
    <property type="entry name" value="AMP-bd_C"/>
</dbReference>
<dbReference type="Pfam" id="PF00501">
    <property type="entry name" value="AMP-binding"/>
    <property type="match status" value="1"/>
</dbReference>
<dbReference type="InterPro" id="IPR000873">
    <property type="entry name" value="AMP-dep_synth/lig_dom"/>
</dbReference>
<evidence type="ECO:0000259" key="1">
    <source>
        <dbReference type="Pfam" id="PF00501"/>
    </source>
</evidence>
<protein>
    <submittedName>
        <fullName evidence="3">Phenylacetyl-CoA ligase</fullName>
    </submittedName>
</protein>
<dbReference type="InterPro" id="IPR042099">
    <property type="entry name" value="ANL_N_sf"/>
</dbReference>
<proteinExistence type="predicted"/>
<dbReference type="PANTHER" id="PTHR24096:SF422">
    <property type="entry name" value="BCDNA.GH02901"/>
    <property type="match status" value="1"/>
</dbReference>